<dbReference type="SUPFAM" id="SSF48371">
    <property type="entry name" value="ARM repeat"/>
    <property type="match status" value="3"/>
</dbReference>
<keyword evidence="8" id="KW-0418">Kinase</keyword>
<dbReference type="EMBL" id="JAIZAY010000004">
    <property type="protein sequence ID" value="KAJ8043584.1"/>
    <property type="molecule type" value="Genomic_DNA"/>
</dbReference>
<dbReference type="Gene3D" id="1.25.10.10">
    <property type="entry name" value="Leucine-rich Repeat Variant"/>
    <property type="match status" value="6"/>
</dbReference>
<dbReference type="InterPro" id="IPR034085">
    <property type="entry name" value="TOG"/>
</dbReference>
<dbReference type="FunFam" id="1.25.10.10:FF:000096">
    <property type="entry name" value="eIF-2-alpha kinase activator gcn1"/>
    <property type="match status" value="1"/>
</dbReference>
<dbReference type="InterPro" id="IPR021133">
    <property type="entry name" value="HEAT_type_2"/>
</dbReference>
<feature type="coiled-coil region" evidence="5">
    <location>
        <begin position="823"/>
        <end position="860"/>
    </location>
</feature>
<reference evidence="8" key="1">
    <citation type="submission" date="2021-10" db="EMBL/GenBank/DDBJ databases">
        <title>Tropical sea cucumber genome reveals ecological adaptation and Cuvierian tubules defense mechanism.</title>
        <authorList>
            <person name="Chen T."/>
        </authorList>
    </citation>
    <scope>NUCLEOTIDE SEQUENCE</scope>
    <source>
        <strain evidence="8">Nanhai2018</strain>
        <tissue evidence="8">Muscle</tissue>
    </source>
</reference>
<proteinExistence type="inferred from homology"/>
<feature type="repeat" description="HEAT" evidence="4">
    <location>
        <begin position="1671"/>
        <end position="1709"/>
    </location>
</feature>
<evidence type="ECO:0000256" key="2">
    <source>
        <dbReference type="ARBA" id="ARBA00022553"/>
    </source>
</evidence>
<evidence type="ECO:0000256" key="4">
    <source>
        <dbReference type="PROSITE-ProRule" id="PRU00103"/>
    </source>
</evidence>
<organism evidence="8 9">
    <name type="scientific">Holothuria leucospilota</name>
    <name type="common">Black long sea cucumber</name>
    <name type="synonym">Mertensiothuria leucospilota</name>
    <dbReference type="NCBI Taxonomy" id="206669"/>
    <lineage>
        <taxon>Eukaryota</taxon>
        <taxon>Metazoa</taxon>
        <taxon>Echinodermata</taxon>
        <taxon>Eleutherozoa</taxon>
        <taxon>Echinozoa</taxon>
        <taxon>Holothuroidea</taxon>
        <taxon>Aspidochirotacea</taxon>
        <taxon>Aspidochirotida</taxon>
        <taxon>Holothuriidae</taxon>
        <taxon>Holothuria</taxon>
    </lineage>
</organism>
<evidence type="ECO:0000313" key="8">
    <source>
        <dbReference type="EMBL" id="KAJ8043584.1"/>
    </source>
</evidence>
<dbReference type="InterPro" id="IPR057546">
    <property type="entry name" value="HEAT_GCN1"/>
</dbReference>
<feature type="domain" description="TOG" evidence="7">
    <location>
        <begin position="1378"/>
        <end position="1611"/>
    </location>
</feature>
<keyword evidence="5" id="KW-0175">Coiled coil</keyword>
<dbReference type="GO" id="GO:0016301">
    <property type="term" value="F:kinase activity"/>
    <property type="evidence" value="ECO:0007669"/>
    <property type="project" value="UniProtKB-KW"/>
</dbReference>
<keyword evidence="8" id="KW-0808">Transferase</keyword>
<comment type="caution">
    <text evidence="8">The sequence shown here is derived from an EMBL/GenBank/DDBJ whole genome shotgun (WGS) entry which is preliminary data.</text>
</comment>
<dbReference type="InterPro" id="IPR011989">
    <property type="entry name" value="ARM-like"/>
</dbReference>
<dbReference type="Pfam" id="PF24987">
    <property type="entry name" value="HEAT_EF3_N"/>
    <property type="match status" value="2"/>
</dbReference>
<feature type="repeat" description="HEAT" evidence="4">
    <location>
        <begin position="2018"/>
        <end position="2055"/>
    </location>
</feature>
<dbReference type="Pfam" id="PF24984">
    <property type="entry name" value="HEAT_EF3_GNC1"/>
    <property type="match status" value="1"/>
</dbReference>
<dbReference type="PANTHER" id="PTHR23346">
    <property type="entry name" value="TRANSLATIONAL ACTIVATOR GCN1-RELATED"/>
    <property type="match status" value="1"/>
</dbReference>
<keyword evidence="2" id="KW-0597">Phosphoprotein</keyword>
<dbReference type="Pfam" id="PF25801">
    <property type="entry name" value="HEAT_GCN1_C_2"/>
    <property type="match status" value="1"/>
</dbReference>
<accession>A0A9Q1CFA9</accession>
<keyword evidence="9" id="KW-1185">Reference proteome</keyword>
<evidence type="ECO:0000256" key="5">
    <source>
        <dbReference type="SAM" id="Coils"/>
    </source>
</evidence>
<gene>
    <name evidence="8" type="ORF">HOLleu_10752</name>
</gene>
<evidence type="ECO:0000256" key="6">
    <source>
        <dbReference type="SAM" id="MobiDB-lite"/>
    </source>
</evidence>
<feature type="repeat" description="HEAT" evidence="4">
    <location>
        <begin position="1552"/>
        <end position="1589"/>
    </location>
</feature>
<dbReference type="GO" id="GO:0006417">
    <property type="term" value="P:regulation of translation"/>
    <property type="evidence" value="ECO:0007669"/>
    <property type="project" value="TreeGrafter"/>
</dbReference>
<dbReference type="PROSITE" id="PS50077">
    <property type="entry name" value="HEAT_REPEAT"/>
    <property type="match status" value="4"/>
</dbReference>
<comment type="similarity">
    <text evidence="1">Belongs to the GCN1 family.</text>
</comment>
<dbReference type="GO" id="GO:0019887">
    <property type="term" value="F:protein kinase regulator activity"/>
    <property type="evidence" value="ECO:0007669"/>
    <property type="project" value="TreeGrafter"/>
</dbReference>
<protein>
    <submittedName>
        <fullName evidence="8">EIF-2-alpha kinase activator GCN1</fullName>
    </submittedName>
</protein>
<dbReference type="OrthoDB" id="5148094at2759"/>
<keyword evidence="3" id="KW-0677">Repeat</keyword>
<dbReference type="InterPro" id="IPR056810">
    <property type="entry name" value="GNC1-like_N"/>
</dbReference>
<name>A0A9Q1CFA9_HOLLE</name>
<evidence type="ECO:0000259" key="7">
    <source>
        <dbReference type="SMART" id="SM01349"/>
    </source>
</evidence>
<evidence type="ECO:0000313" key="9">
    <source>
        <dbReference type="Proteomes" id="UP001152320"/>
    </source>
</evidence>
<dbReference type="GO" id="GO:0034198">
    <property type="term" value="P:cellular response to amino acid starvation"/>
    <property type="evidence" value="ECO:0007669"/>
    <property type="project" value="TreeGrafter"/>
</dbReference>
<dbReference type="PANTHER" id="PTHR23346:SF7">
    <property type="entry name" value="STALLED RIBOSOME SENSOR GCN1"/>
    <property type="match status" value="1"/>
</dbReference>
<dbReference type="Proteomes" id="UP001152320">
    <property type="component" value="Chromosome 4"/>
</dbReference>
<dbReference type="FunFam" id="1.25.10.10:FF:000090">
    <property type="entry name" value="eIF-2-alpha kinase activator GCN1"/>
    <property type="match status" value="1"/>
</dbReference>
<evidence type="ECO:0000256" key="1">
    <source>
        <dbReference type="ARBA" id="ARBA00007366"/>
    </source>
</evidence>
<dbReference type="Pfam" id="PF23271">
    <property type="entry name" value="HEAT_GCN1"/>
    <property type="match status" value="1"/>
</dbReference>
<evidence type="ECO:0000256" key="3">
    <source>
        <dbReference type="ARBA" id="ARBA00022737"/>
    </source>
</evidence>
<dbReference type="Pfam" id="PF24993">
    <property type="entry name" value="GNC1_N"/>
    <property type="match status" value="1"/>
</dbReference>
<dbReference type="GO" id="GO:0005829">
    <property type="term" value="C:cytosol"/>
    <property type="evidence" value="ECO:0007669"/>
    <property type="project" value="TreeGrafter"/>
</dbReference>
<dbReference type="SMART" id="SM01349">
    <property type="entry name" value="TOG"/>
    <property type="match status" value="1"/>
</dbReference>
<sequence length="2678" mass="294419">MATNSEAARALKAVVTKVTTSKVTERKAILADALACLSQIDIPDGAVRSLISSLSLTFHLYRDSQSRKQVHAILECLLDKKHAVAHKACLGVLCSFAEEQRKNALSGGGGASAFVALCWTFVLLKKSFNEEEKQQGSDWKKFVECQSGLAAAALTSKKRSVHHATYKKFRQSWKQNASLWSNTLSALESMEPSPHQLCLLSLLIRSLQENKQTKDKFSNKKTFLDGFIKLTLGGKQKPPQYLLECCQPFLQSLSHDEFKEKILPSIQKGLLRSPENVLQAVSYILAGVSVDLSQYSLDIGKSIATQLHNKDDALRQIAEDASESLAKQCSDSGAIEEVAKHFFAVLGGSEGKLALPPERIGVLSGVGRLCNNGIMGSSSQQSLATSVCDMFIPYLKVEVHEGTLVHALAVLSQWCAKFSSQVPASLCDWFGKAFSLKQTTTAVRNAYFQCMLVLFKGDNLLEGVKMIPQLKQSLEKAKQQPNQVPIVTEGLSAACCLIQLALADVDTEEKVTFLWPYLDNKQLFISEKFLLALPEEGLYTVVRLVEKLLTEHVHRIKDSSIKPYCFGFVKALVHPSWKLRKSARQVAHKILEADQAKCEITFSLLEEFQLILNTQKLPDVYQDMPVEGDKTPAPIPSKVLVSALQSLVPFNYDRENMAEIGFDLVFKHLLIAAHHPCIYTSKPNLWEVCVKKLVPDLDKMVEESAEKILTLLLDTHNASESAQNAIKSLAKCCPKEILPPLIERVKTCVANPELATVTFRDYCIMTTPEGELYDKSVIEGKDSNKLDVGSMKRENKAYSYKEQLMELELKREIEMKKAKEGKKVEKKLTKKQEEAMKQQLEKEAEIRQKLKKHIGDLERNTRLLLASTIGNPKGLALHIPDLVSPLLSLLSSPVAAPVVMETYVQLRECLFPVKKQELACCIAYCIFRLREPSAPIATEWCQLDLKIVCQKIINHLYQGTQPSSPVSVEGLDSEETLDGKSTHSQRYSAPQFAYFFPMLAKILKEGKLIKEEEEDFMRALSVISEHGSLRSDEELDDEETDLNGPDLLPRAAMLRLLCSLIGVSGVQAQQEAAKTLLALCTSAGGEMGCAVAGSDEIDVLLEALQAPVVEVRVAALKGLQELLLILPTPDADLENGLRVAQRLLVAKHDADENVQKLAEEVWTDGDFCNDPALLMTLIEDVTHHEEVIRISGSKALASLLTEYKEQIDSIMECLFGDYQEKKKIPPPVKDSLGRVITEAPVDNYTVRCGIAMALAEMSPLMSGEQIPQLFEFLVPGALGDRHPEVRKAMLDAGLAALTAHGKDEVSNLLPVFESFLDKAPTDQTYDAVRQSVVILMGSLARHLDKSDPKVKPIIGKLIEALSTPSQQVQEAVANCLPPLVPAIKDDAPTIVSQLLKLLLESENYGERKGAAYGLAGVVKGLGILALKKLEIMTKLQEAIQDKKNFRHREGALFAFEMLCNMLGRLFEPYVVHVLPHLLLCFGDGNQYVREATDDTAKAVMSKLSGHGVKLVLPSLLTALEEDSWRTKAGSVELLGAMAYCAPKQLSSCLPSIVPKLTEVLTDSHVKVQKAGAQALSQIGSVIRNPEIQAIVPTLLEALSDPSHKTSKCLQVLLNTKFVHFIDAPSLALIMPVVQRAFQDRSTETRKMAAQIIGNMYSLTDQKDLQPYLPSVVPGLKAALLDPVPDVRRIAAKALGAMVKGMGETSFEDLLPWLMEKLTSEQNSVDRSGAAQGLSEVIAGIGIEKLHKLLPDIIKTAEAPDIPSHVRDGYIMMFIYLPGTFGDLLTPFVGSLISPILLALADESEFVRDTALRAGQRIINLYADTAVSVFLPELEKGLFDDNWRIRYSSIQLLGDLLYRISGVTGKMTTEGEEDDNFGTEHSTKALVQVLGQERRNRVFAGLYMGRSDTALMVRQAALHVWKVVVVNTPRTLKEILSTLFTLLLGCLASTSYDKRQVAARTLGDLVRKLGDRVLPEIIPILEKGLDSEESDQRQGVCVGLSEIMSSTSREQVLAYVDSVVPTVRKALCDPLEDVRVAAAQTFDQLHNTIGHKALEDILPALLEQLYNEGEGEYALDGLKHVMTVKSRVVLPFLVPKLTEPPVNTRVLATLSEVAGDALTRHLTKILPALMSALNDTVGDENEEQELQYCQTVVLSVKDEAGLQTIIDELLPALRDKNPGMRRASATMLHVFCSRTKCDFSQYISLLLRALIAAYNDEEKMVLEAVCEALGAVTKSLDEGSRLQHISSLRQAVRYAVSDVKSNVLPGFCLPKKGIAPILPIFREGVLNGPPDLKEQAAVGLGELIDWTSSDALKPQVVNITGPLIRVLGDRYVWNVKVAILKTLTKLLAKVGVHLKAFLPQLQTTFLRALSDSNRSVRLEAAAALSKLVAIHVRVDPLFTELLNGIKKPENETSVKETMLQALRGVITGAGKKMSEATRKNVTASMISMLTVDEDTSRMSVAGCLGALCEFLPEDELAPVLDTLVASSSNWVEIHSRGHALAVALKNAAERIVTEEWREDIMAAVIRNCGFDRVPVCIAGVRGTGFLLKHFILDGEDPPPSLTSAIIKSLNNSSNEIKMAAAQMINYIGVETTVLPQSFINTLVVVLVSNTKDKNTAVQADSEWALLSLLKMRENDTRLQATIDSLDSIPAGNLTECTKRLRKVASLPEPKLKVDDTILL</sequence>
<feature type="repeat" description="HEAT" evidence="4">
    <location>
        <begin position="1629"/>
        <end position="1667"/>
    </location>
</feature>
<feature type="region of interest" description="Disordered" evidence="6">
    <location>
        <begin position="961"/>
        <end position="984"/>
    </location>
</feature>
<dbReference type="FunFam" id="1.25.10.10:FF:000162">
    <property type="entry name" value="GCN1, eIF2 alpha kinase activator homolog"/>
    <property type="match status" value="1"/>
</dbReference>
<dbReference type="InterPro" id="IPR016024">
    <property type="entry name" value="ARM-type_fold"/>
</dbReference>